<comment type="similarity">
    <text evidence="4">Belongs to the gamma-BBH/TMLD family.</text>
</comment>
<evidence type="ECO:0000256" key="13">
    <source>
        <dbReference type="ARBA" id="ARBA00032283"/>
    </source>
</evidence>
<comment type="cofactor">
    <cofactor evidence="2">
        <name>L-ascorbate</name>
        <dbReference type="ChEBI" id="CHEBI:38290"/>
    </cofactor>
</comment>
<proteinExistence type="inferred from homology"/>
<keyword evidence="6" id="KW-0479">Metal-binding</keyword>
<keyword evidence="9" id="KW-0560">Oxidoreductase</keyword>
<dbReference type="GO" id="GO:0005739">
    <property type="term" value="C:mitochondrion"/>
    <property type="evidence" value="ECO:0007669"/>
    <property type="project" value="TreeGrafter"/>
</dbReference>
<comment type="pathway">
    <text evidence="3">Amine and polyamine biosynthesis; carnitine biosynthesis.</text>
</comment>
<dbReference type="Proteomes" id="UP000226192">
    <property type="component" value="Unassembled WGS sequence"/>
</dbReference>
<dbReference type="CDD" id="cd00250">
    <property type="entry name" value="CAS_like"/>
    <property type="match status" value="1"/>
</dbReference>
<protein>
    <recommendedName>
        <fullName evidence="5">trimethyllysine dioxygenase</fullName>
        <ecNumber evidence="5">1.14.11.8</ecNumber>
    </recommendedName>
    <alternativeName>
        <fullName evidence="12">Epsilon-trimethyllysine 2-oxoglutarate dioxygenase</fullName>
    </alternativeName>
    <alternativeName>
        <fullName evidence="11">TML hydroxylase</fullName>
    </alternativeName>
    <alternativeName>
        <fullName evidence="13">TML-alpha-ketoglutarate dioxygenase</fullName>
    </alternativeName>
</protein>
<comment type="catalytic activity">
    <reaction evidence="15">
        <text>N(6),N(6),N(6)-trimethyl-L-lysine + 2-oxoglutarate + O2 = (3S)-3-hydroxy-N(6),N(6),N(6)-trimethyl-L-lysine + succinate + CO2</text>
        <dbReference type="Rhea" id="RHEA:14181"/>
        <dbReference type="ChEBI" id="CHEBI:15379"/>
        <dbReference type="ChEBI" id="CHEBI:16526"/>
        <dbReference type="ChEBI" id="CHEBI:16810"/>
        <dbReference type="ChEBI" id="CHEBI:30031"/>
        <dbReference type="ChEBI" id="CHEBI:58100"/>
        <dbReference type="ChEBI" id="CHEBI:141499"/>
        <dbReference type="EC" id="1.14.11.8"/>
    </reaction>
</comment>
<evidence type="ECO:0000256" key="2">
    <source>
        <dbReference type="ARBA" id="ARBA00001961"/>
    </source>
</evidence>
<evidence type="ECO:0000259" key="17">
    <source>
        <dbReference type="Pfam" id="PF06155"/>
    </source>
</evidence>
<dbReference type="FunFam" id="3.60.130.10:FF:000001">
    <property type="entry name" value="Trimethyllysine dioxygenase, mitochondrial"/>
    <property type="match status" value="1"/>
</dbReference>
<evidence type="ECO:0000256" key="7">
    <source>
        <dbReference type="ARBA" id="ARBA00022873"/>
    </source>
</evidence>
<dbReference type="GO" id="GO:0005506">
    <property type="term" value="F:iron ion binding"/>
    <property type="evidence" value="ECO:0007669"/>
    <property type="project" value="InterPro"/>
</dbReference>
<evidence type="ECO:0000256" key="3">
    <source>
        <dbReference type="ARBA" id="ARBA00005022"/>
    </source>
</evidence>
<evidence type="ECO:0000256" key="14">
    <source>
        <dbReference type="ARBA" id="ARBA00046008"/>
    </source>
</evidence>
<dbReference type="PANTHER" id="PTHR10696">
    <property type="entry name" value="GAMMA-BUTYROBETAINE HYDROXYLASE-RELATED"/>
    <property type="match status" value="1"/>
</dbReference>
<evidence type="ECO:0000256" key="4">
    <source>
        <dbReference type="ARBA" id="ARBA00008654"/>
    </source>
</evidence>
<evidence type="ECO:0000256" key="6">
    <source>
        <dbReference type="ARBA" id="ARBA00022723"/>
    </source>
</evidence>
<dbReference type="STRING" id="1399860.A0A2C5X804"/>
<evidence type="ECO:0000313" key="18">
    <source>
        <dbReference type="EMBL" id="PHH60489.1"/>
    </source>
</evidence>
<dbReference type="OrthoDB" id="408743at2759"/>
<dbReference type="EC" id="1.14.11.8" evidence="5"/>
<evidence type="ECO:0000256" key="12">
    <source>
        <dbReference type="ARBA" id="ARBA00031778"/>
    </source>
</evidence>
<accession>A0A2C5X804</accession>
<evidence type="ECO:0000256" key="15">
    <source>
        <dbReference type="ARBA" id="ARBA00049334"/>
    </source>
</evidence>
<dbReference type="InterPro" id="IPR050411">
    <property type="entry name" value="AlphaKG_dependent_hydroxylases"/>
</dbReference>
<keyword evidence="10" id="KW-0408">Iron</keyword>
<evidence type="ECO:0000256" key="9">
    <source>
        <dbReference type="ARBA" id="ARBA00023002"/>
    </source>
</evidence>
<evidence type="ECO:0000256" key="8">
    <source>
        <dbReference type="ARBA" id="ARBA00022964"/>
    </source>
</evidence>
<gene>
    <name evidence="18" type="ORF">CDD81_1620</name>
</gene>
<dbReference type="SUPFAM" id="SSF51197">
    <property type="entry name" value="Clavaminate synthase-like"/>
    <property type="match status" value="1"/>
</dbReference>
<comment type="function">
    <text evidence="14">Converts trimethyllysine (TML) into hydroxytrimethyllysine (HTML).</text>
</comment>
<keyword evidence="19" id="KW-1185">Reference proteome</keyword>
<feature type="domain" description="Gamma-butyrobetaine hydroxylase-like N-terminal" evidence="17">
    <location>
        <begin position="64"/>
        <end position="132"/>
    </location>
</feature>
<dbReference type="GO" id="GO:0050353">
    <property type="term" value="F:trimethyllysine dioxygenase activity"/>
    <property type="evidence" value="ECO:0007669"/>
    <property type="project" value="UniProtKB-EC"/>
</dbReference>
<dbReference type="UniPathway" id="UPA00118"/>
<dbReference type="Gene3D" id="3.60.130.10">
    <property type="entry name" value="Clavaminate synthase-like"/>
    <property type="match status" value="1"/>
</dbReference>
<evidence type="ECO:0000256" key="5">
    <source>
        <dbReference type="ARBA" id="ARBA00012267"/>
    </source>
</evidence>
<feature type="domain" description="TauD/TfdA-like" evidence="16">
    <location>
        <begin position="159"/>
        <end position="411"/>
    </location>
</feature>
<reference evidence="18 19" key="1">
    <citation type="submission" date="2017-06" db="EMBL/GenBank/DDBJ databases">
        <title>Ant-infecting Ophiocordyceps genomes reveal a high diversity of potential behavioral manipulation genes and a possible major role for enterotoxins.</title>
        <authorList>
            <person name="De Bekker C."/>
            <person name="Evans H.C."/>
            <person name="Brachmann A."/>
            <person name="Hughes D.P."/>
        </authorList>
    </citation>
    <scope>NUCLEOTIDE SEQUENCE [LARGE SCALE GENOMIC DNA]</scope>
    <source>
        <strain evidence="18 19">Map64</strain>
    </source>
</reference>
<keyword evidence="7" id="KW-0124">Carnitine biosynthesis</keyword>
<dbReference type="Pfam" id="PF02668">
    <property type="entry name" value="TauD"/>
    <property type="match status" value="1"/>
</dbReference>
<dbReference type="InterPro" id="IPR042098">
    <property type="entry name" value="TauD-like_sf"/>
</dbReference>
<dbReference type="PANTHER" id="PTHR10696:SF51">
    <property type="entry name" value="TRIMETHYLLYSINE DIOXYGENASE, MITOCHONDRIAL"/>
    <property type="match status" value="1"/>
</dbReference>
<dbReference type="EMBL" id="NJET01000144">
    <property type="protein sequence ID" value="PHH60489.1"/>
    <property type="molecule type" value="Genomic_DNA"/>
</dbReference>
<dbReference type="InterPro" id="IPR003819">
    <property type="entry name" value="TauD/TfdA-like"/>
</dbReference>
<evidence type="ECO:0000256" key="1">
    <source>
        <dbReference type="ARBA" id="ARBA00001954"/>
    </source>
</evidence>
<evidence type="ECO:0000313" key="19">
    <source>
        <dbReference type="Proteomes" id="UP000226192"/>
    </source>
</evidence>
<evidence type="ECO:0000256" key="10">
    <source>
        <dbReference type="ARBA" id="ARBA00023004"/>
    </source>
</evidence>
<dbReference type="InterPro" id="IPR012776">
    <property type="entry name" value="Trimethyllysine_dOase"/>
</dbReference>
<dbReference type="Pfam" id="PF06155">
    <property type="entry name" value="GBBH-like_N"/>
    <property type="match status" value="1"/>
</dbReference>
<evidence type="ECO:0000259" key="16">
    <source>
        <dbReference type="Pfam" id="PF02668"/>
    </source>
</evidence>
<dbReference type="InterPro" id="IPR010376">
    <property type="entry name" value="GBBH-like_N"/>
</dbReference>
<evidence type="ECO:0000256" key="11">
    <source>
        <dbReference type="ARBA" id="ARBA00030363"/>
    </source>
</evidence>
<dbReference type="NCBIfam" id="TIGR02410">
    <property type="entry name" value="carnitine_TMLD"/>
    <property type="match status" value="1"/>
</dbReference>
<comment type="caution">
    <text evidence="18">The sequence shown here is derived from an EMBL/GenBank/DDBJ whole genome shotgun (WGS) entry which is preliminary data.</text>
</comment>
<dbReference type="GO" id="GO:0045329">
    <property type="term" value="P:carnitine biosynthetic process"/>
    <property type="evidence" value="ECO:0007669"/>
    <property type="project" value="UniProtKB-UniPathway"/>
</dbReference>
<name>A0A2C5X804_9HYPO</name>
<keyword evidence="8" id="KW-0223">Dioxygenase</keyword>
<dbReference type="InterPro" id="IPR038492">
    <property type="entry name" value="GBBH-like_N_sf"/>
</dbReference>
<sequence>MFSSVGVARRVTAGFISKWALCSRMQLPVGTCLNSARSYAVNLKPELRRVDDGLILDSADKNGDRKEEYLSADWLRDGCACNLCINGDTQQRRLKLNEVPLNPGITSCQVTRTGFDVKWNDGHESSFSWEWILAVSNSQMQFSHRQRMWTGQMAQDAPQVLFQDVMASGRETGMAKLLDTIRVWGFCFVNKTPVTPQATEQLLESIGPIRNTHYGAFYDFQPDLAKADTAYTNLALPLHTDTTYFTEPAGLQAFHVLSHTPTSQPSQQLLDGETEHIPPRGSSVLADGFMAAQQLQLEAPEEFDILTRVSVPWHCSGNEDVAIAPDRPHPVIHVRQGAYNKIRWNNSDRGYLAPGKTSAQWYKAARKWEAMLERPSNQFWFKLEPGRVLIFDNWRVLHGRSAFEGLRRICGGYINRDDFVSRWSLTNHPRQQVIWQNMRLR</sequence>
<organism evidence="18 19">
    <name type="scientific">Ophiocordyceps australis</name>
    <dbReference type="NCBI Taxonomy" id="1399860"/>
    <lineage>
        <taxon>Eukaryota</taxon>
        <taxon>Fungi</taxon>
        <taxon>Dikarya</taxon>
        <taxon>Ascomycota</taxon>
        <taxon>Pezizomycotina</taxon>
        <taxon>Sordariomycetes</taxon>
        <taxon>Hypocreomycetidae</taxon>
        <taxon>Hypocreales</taxon>
        <taxon>Ophiocordycipitaceae</taxon>
        <taxon>Ophiocordyceps</taxon>
    </lineage>
</organism>
<comment type="cofactor">
    <cofactor evidence="1">
        <name>Fe(2+)</name>
        <dbReference type="ChEBI" id="CHEBI:29033"/>
    </cofactor>
</comment>
<dbReference type="AlphaFoldDB" id="A0A2C5X804"/>
<dbReference type="Gene3D" id="3.30.2020.30">
    <property type="match status" value="1"/>
</dbReference>